<gene>
    <name evidence="2" type="ORF">A8990_10859</name>
</gene>
<keyword evidence="1" id="KW-1133">Transmembrane helix</keyword>
<dbReference type="AlphaFoldDB" id="A0A3D9S7U1"/>
<dbReference type="EMBL" id="QTTN01000008">
    <property type="protein sequence ID" value="REE88563.1"/>
    <property type="molecule type" value="Genomic_DNA"/>
</dbReference>
<sequence length="125" mass="13660">MKWNRIVAKLGGMIILLFLVVMLPMGFVINQVFKGFYYKSTQEKMTQLSDRYAEALSGGTVNVQMIMMMAEFSQINSFAINREGKIIASTGSESLPAGFVVPRYGVGTGYCEKASGAARRGNTGI</sequence>
<dbReference type="RefSeq" id="WP_245995927.1">
    <property type="nucleotide sequence ID" value="NZ_QTTN01000008.1"/>
</dbReference>
<accession>A0A3D9S7U1</accession>
<name>A0A3D9S7U1_9BACL</name>
<keyword evidence="1" id="KW-0812">Transmembrane</keyword>
<comment type="caution">
    <text evidence="2">The sequence shown here is derived from an EMBL/GenBank/DDBJ whole genome shotgun (WGS) entry which is preliminary data.</text>
</comment>
<feature type="transmembrane region" description="Helical" evidence="1">
    <location>
        <begin position="6"/>
        <end position="29"/>
    </location>
</feature>
<keyword evidence="1" id="KW-0472">Membrane</keyword>
<evidence type="ECO:0000313" key="2">
    <source>
        <dbReference type="EMBL" id="REE88563.1"/>
    </source>
</evidence>
<evidence type="ECO:0000313" key="3">
    <source>
        <dbReference type="Proteomes" id="UP000256304"/>
    </source>
</evidence>
<protein>
    <submittedName>
        <fullName evidence="2">Uncharacterized protein</fullName>
    </submittedName>
</protein>
<organism evidence="2 3">
    <name type="scientific">Paenibacillus taihuensis</name>
    <dbReference type="NCBI Taxonomy" id="1156355"/>
    <lineage>
        <taxon>Bacteria</taxon>
        <taxon>Bacillati</taxon>
        <taxon>Bacillota</taxon>
        <taxon>Bacilli</taxon>
        <taxon>Bacillales</taxon>
        <taxon>Paenibacillaceae</taxon>
        <taxon>Paenibacillus</taxon>
    </lineage>
</organism>
<dbReference type="Proteomes" id="UP000256304">
    <property type="component" value="Unassembled WGS sequence"/>
</dbReference>
<evidence type="ECO:0000256" key="1">
    <source>
        <dbReference type="SAM" id="Phobius"/>
    </source>
</evidence>
<keyword evidence="3" id="KW-1185">Reference proteome</keyword>
<proteinExistence type="predicted"/>
<reference evidence="2 3" key="1">
    <citation type="submission" date="2018-08" db="EMBL/GenBank/DDBJ databases">
        <title>Genomic Encyclopedia of Type Strains, Phase III (KMG-III): the genomes of soil and plant-associated and newly described type strains.</title>
        <authorList>
            <person name="Whitman W."/>
        </authorList>
    </citation>
    <scope>NUCLEOTIDE SEQUENCE [LARGE SCALE GENOMIC DNA]</scope>
    <source>
        <strain evidence="2 3">CGMCC 1.10966</strain>
    </source>
</reference>